<dbReference type="InterPro" id="IPR011059">
    <property type="entry name" value="Metal-dep_hydrolase_composite"/>
</dbReference>
<feature type="region of interest" description="Disordered" evidence="1">
    <location>
        <begin position="160"/>
        <end position="179"/>
    </location>
</feature>
<accession>A0ABY9WMH0</accession>
<dbReference type="CDD" id="cd01300">
    <property type="entry name" value="YtcJ_like"/>
    <property type="match status" value="1"/>
</dbReference>
<dbReference type="InterPro" id="IPR033932">
    <property type="entry name" value="YtcJ-like"/>
</dbReference>
<proteinExistence type="predicted"/>
<dbReference type="SUPFAM" id="SSF51556">
    <property type="entry name" value="Metallo-dependent hydrolases"/>
    <property type="match status" value="1"/>
</dbReference>
<dbReference type="PANTHER" id="PTHR22642:SF21">
    <property type="entry name" value="PERIPLASMIC PROTEIN"/>
    <property type="match status" value="1"/>
</dbReference>
<name>A0ABY9WMH0_9BACT</name>
<reference evidence="3 4" key="1">
    <citation type="submission" date="2019-08" db="EMBL/GenBank/DDBJ databases">
        <title>Archangium and Cystobacter genomes.</title>
        <authorList>
            <person name="Chen I.-C.K."/>
            <person name="Wielgoss S."/>
        </authorList>
    </citation>
    <scope>NUCLEOTIDE SEQUENCE [LARGE SCALE GENOMIC DNA]</scope>
    <source>
        <strain evidence="3 4">Cbm 6</strain>
    </source>
</reference>
<evidence type="ECO:0000313" key="3">
    <source>
        <dbReference type="EMBL" id="WNG44022.1"/>
    </source>
</evidence>
<dbReference type="Gene3D" id="2.30.40.10">
    <property type="entry name" value="Urease, subunit C, domain 1"/>
    <property type="match status" value="1"/>
</dbReference>
<gene>
    <name evidence="3" type="ORF">F0U60_07880</name>
</gene>
<dbReference type="Gene3D" id="3.20.20.140">
    <property type="entry name" value="Metal-dependent hydrolases"/>
    <property type="match status" value="1"/>
</dbReference>
<organism evidence="3 4">
    <name type="scientific">Archangium minus</name>
    <dbReference type="NCBI Taxonomy" id="83450"/>
    <lineage>
        <taxon>Bacteria</taxon>
        <taxon>Pseudomonadati</taxon>
        <taxon>Myxococcota</taxon>
        <taxon>Myxococcia</taxon>
        <taxon>Myxococcales</taxon>
        <taxon>Cystobacterineae</taxon>
        <taxon>Archangiaceae</taxon>
        <taxon>Archangium</taxon>
    </lineage>
</organism>
<keyword evidence="4" id="KW-1185">Reference proteome</keyword>
<protein>
    <submittedName>
        <fullName evidence="3">Amidohydrolase</fullName>
    </submittedName>
</protein>
<feature type="domain" description="Amidohydrolase 3" evidence="2">
    <location>
        <begin position="50"/>
        <end position="533"/>
    </location>
</feature>
<dbReference type="InterPro" id="IPR032466">
    <property type="entry name" value="Metal_Hydrolase"/>
</dbReference>
<dbReference type="Gene3D" id="3.10.310.70">
    <property type="match status" value="1"/>
</dbReference>
<dbReference type="Pfam" id="PF07969">
    <property type="entry name" value="Amidohydro_3"/>
    <property type="match status" value="1"/>
</dbReference>
<evidence type="ECO:0000313" key="4">
    <source>
        <dbReference type="Proteomes" id="UP001611383"/>
    </source>
</evidence>
<evidence type="ECO:0000256" key="1">
    <source>
        <dbReference type="SAM" id="MobiDB-lite"/>
    </source>
</evidence>
<dbReference type="RefSeq" id="WP_395816026.1">
    <property type="nucleotide sequence ID" value="NZ_CP043494.1"/>
</dbReference>
<dbReference type="SUPFAM" id="SSF51338">
    <property type="entry name" value="Composite domain of metallo-dependent hydrolases"/>
    <property type="match status" value="1"/>
</dbReference>
<dbReference type="PANTHER" id="PTHR22642">
    <property type="entry name" value="IMIDAZOLONEPROPIONASE"/>
    <property type="match status" value="1"/>
</dbReference>
<dbReference type="EMBL" id="CP043494">
    <property type="protein sequence ID" value="WNG44022.1"/>
    <property type="molecule type" value="Genomic_DNA"/>
</dbReference>
<dbReference type="Proteomes" id="UP001611383">
    <property type="component" value="Chromosome"/>
</dbReference>
<sequence length="611" mass="67697">MADLIVRNARITTLDRDNPSATALAVADGNLLAIGNDAEVMAHATAKTRLIDAGGRRLIPGLNDSHLHLIRGGLNYNMELRWDGVRTLADAMAMLKAQVARTPAPQWVRVVGGFTEHQFAEKRLPTLKELNEAAPETPVFILHLYDRALLNRAALRAVGYTKDSPDPPGGQLERDKAGNPTGLLLAKPNALILYATLAMAPRLPPEYQLNSTRHFMRELNRLGITSVIDAGGGFQNYPDDYEVIQKLHADGKLTVRIAYNLFTQKKGGELADFDRWSRTLKPHEGDSMLRHNGAGEMLVFSAADFEDFREPRPELPQGMEGELEDVVRLLAERRWPFRIHATYDESISRVLDVYEKVNREVPFDGLHWFIDHAETISERNIERVRGLKGGIAIQHRMAYQGEYFAERYGSEALKRTPPVRRMLDAGVPVGAGTDATRVASYNPWVALYWMVSGRTLGGLSMYSDDNRLEREEALRLWTHGSAWFSHEQERKGRLMVGQYADFALLSSDFFSVPEEAIKDISSVLTVVGGKVVHGTGDFGPLAPVLPDPMPDWSPVSRFGGYQGGSLAQARAVLATPCGVHGHGKDHAAHHHTPSGDLRGFWGALGCLCYAF</sequence>
<dbReference type="InterPro" id="IPR013108">
    <property type="entry name" value="Amidohydro_3"/>
</dbReference>
<evidence type="ECO:0000259" key="2">
    <source>
        <dbReference type="Pfam" id="PF07969"/>
    </source>
</evidence>